<reference evidence="3 4" key="1">
    <citation type="submission" date="2008-07" db="EMBL/GenBank/DDBJ databases">
        <authorList>
            <person name="El-Sayed N."/>
            <person name="Caler E."/>
            <person name="Inman J."/>
            <person name="Amedeo P."/>
            <person name="Hass B."/>
            <person name="Wortman J."/>
        </authorList>
    </citation>
    <scope>NUCLEOTIDE SEQUENCE [LARGE SCALE GENOMIC DNA]</scope>
    <source>
        <strain evidence="4">ATCC 50983 / TXsc</strain>
    </source>
</reference>
<feature type="domain" description="Peptidase A2" evidence="2">
    <location>
        <begin position="394"/>
        <end position="433"/>
    </location>
</feature>
<organism evidence="4">
    <name type="scientific">Perkinsus marinus (strain ATCC 50983 / TXsc)</name>
    <dbReference type="NCBI Taxonomy" id="423536"/>
    <lineage>
        <taxon>Eukaryota</taxon>
        <taxon>Sar</taxon>
        <taxon>Alveolata</taxon>
        <taxon>Perkinsozoa</taxon>
        <taxon>Perkinsea</taxon>
        <taxon>Perkinsida</taxon>
        <taxon>Perkinsidae</taxon>
        <taxon>Perkinsus</taxon>
    </lineage>
</organism>
<feature type="compositionally biased region" description="Basic and acidic residues" evidence="1">
    <location>
        <begin position="239"/>
        <end position="251"/>
    </location>
</feature>
<feature type="compositionally biased region" description="Basic and acidic residues" evidence="1">
    <location>
        <begin position="274"/>
        <end position="283"/>
    </location>
</feature>
<dbReference type="PROSITE" id="PS00141">
    <property type="entry name" value="ASP_PROTEASE"/>
    <property type="match status" value="1"/>
</dbReference>
<evidence type="ECO:0000313" key="4">
    <source>
        <dbReference type="Proteomes" id="UP000007800"/>
    </source>
</evidence>
<feature type="region of interest" description="Disordered" evidence="1">
    <location>
        <begin position="239"/>
        <end position="300"/>
    </location>
</feature>
<dbReference type="GeneID" id="9042571"/>
<dbReference type="RefSeq" id="XP_002781805.1">
    <property type="nucleotide sequence ID" value="XM_002781759.1"/>
</dbReference>
<name>C5KPH1_PERM5</name>
<dbReference type="InParanoid" id="C5KPH1"/>
<dbReference type="GO" id="GO:0004190">
    <property type="term" value="F:aspartic-type endopeptidase activity"/>
    <property type="evidence" value="ECO:0007669"/>
    <property type="project" value="InterPro"/>
</dbReference>
<protein>
    <recommendedName>
        <fullName evidence="2">Peptidase A2 domain-containing protein</fullName>
    </recommendedName>
</protein>
<keyword evidence="4" id="KW-1185">Reference proteome</keyword>
<dbReference type="AlphaFoldDB" id="C5KPH1"/>
<dbReference type="GO" id="GO:0006508">
    <property type="term" value="P:proteolysis"/>
    <property type="evidence" value="ECO:0007669"/>
    <property type="project" value="InterPro"/>
</dbReference>
<gene>
    <name evidence="3" type="ORF">Pmar_PMAR001278</name>
</gene>
<evidence type="ECO:0000256" key="1">
    <source>
        <dbReference type="SAM" id="MobiDB-lite"/>
    </source>
</evidence>
<dbReference type="EMBL" id="GG675112">
    <property type="protein sequence ID" value="EER13600.1"/>
    <property type="molecule type" value="Genomic_DNA"/>
</dbReference>
<proteinExistence type="predicted"/>
<evidence type="ECO:0000259" key="2">
    <source>
        <dbReference type="PROSITE" id="PS50175"/>
    </source>
</evidence>
<dbReference type="PROSITE" id="PS50175">
    <property type="entry name" value="ASP_PROT_RETROV"/>
    <property type="match status" value="1"/>
</dbReference>
<accession>C5KPH1</accession>
<evidence type="ECO:0000313" key="3">
    <source>
        <dbReference type="EMBL" id="EER13600.1"/>
    </source>
</evidence>
<dbReference type="InterPro" id="IPR001995">
    <property type="entry name" value="Peptidase_A2_cat"/>
</dbReference>
<dbReference type="InterPro" id="IPR001969">
    <property type="entry name" value="Aspartic_peptidase_AS"/>
</dbReference>
<dbReference type="Proteomes" id="UP000007800">
    <property type="component" value="Unassembled WGS sequence"/>
</dbReference>
<sequence length="584" mass="63628">MDYLLARLLELEAIPLRGVRAFVSNWASAMVSNDAGVEGSGSPAAAQAPLDFARAILSMVLHAGLAPLNVFKLPLEYTEFEGPTSATPYSAFKGGVQTSIRFYGIDNERDCMLFLFRHIGKSLRSELITHLGTAQPAPSAVWGYLDSRFLETDTSEKASERWESLKQNTGEKVDEYYARIKSEWLLFSRVSGVTLPLPFVSAKFVGGLLPEIKAPLETSCGHLLSKLPLEKARDAALYHESKLSSKSDGNARKALSNKRMPMPPGQAPQSHNPGAKEVKEPLVGRDNSAGGGNSKDGKSGCSYCATRRYRGANKHDDARCWKNPANAHLVPDWYRQRQAEAAAAKASKGQRDRQETVPKAVQSTFMARSVDSAHEGLRVIKASATGSSGRILPVELLVDSGSDLTLISSSSASIMGFKVTPARGLKKLESAGSLGSICVIGQARVPIVVKDKAGHDLSFNLEATLHTTDDTLYCGALGSTWSLSPYSGGSISSVLTDTRLKLPTRSKVDERLKGWSFPKVTVQLKPGAVRPCPKRPYVCRKREMQAMELMVKNLEKSGIITRLSRAAVDHRQVWISRRRCRALD</sequence>